<keyword evidence="3" id="KW-1185">Reference proteome</keyword>
<keyword evidence="1" id="KW-0732">Signal</keyword>
<protein>
    <recommendedName>
        <fullName evidence="4">Hemolysin</fullName>
    </recommendedName>
</protein>
<proteinExistence type="predicted"/>
<comment type="caution">
    <text evidence="2">The sequence shown here is derived from an EMBL/GenBank/DDBJ whole genome shotgun (WGS) entry which is preliminary data.</text>
</comment>
<evidence type="ECO:0000313" key="2">
    <source>
        <dbReference type="EMBL" id="TDY00576.1"/>
    </source>
</evidence>
<evidence type="ECO:0008006" key="4">
    <source>
        <dbReference type="Google" id="ProtNLM"/>
    </source>
</evidence>
<name>A0A4R8IIP7_9GAMM</name>
<reference evidence="2 3" key="1">
    <citation type="submission" date="2019-03" db="EMBL/GenBank/DDBJ databases">
        <title>Genomic Encyclopedia of Type Strains, Phase IV (KMG-IV): sequencing the most valuable type-strain genomes for metagenomic binning, comparative biology and taxonomic classification.</title>
        <authorList>
            <person name="Goeker M."/>
        </authorList>
    </citation>
    <scope>NUCLEOTIDE SEQUENCE [LARGE SCALE GENOMIC DNA]</scope>
    <source>
        <strain evidence="2 3">DSM 16326</strain>
    </source>
</reference>
<evidence type="ECO:0000256" key="1">
    <source>
        <dbReference type="SAM" id="SignalP"/>
    </source>
</evidence>
<dbReference type="RefSeq" id="WP_134084215.1">
    <property type="nucleotide sequence ID" value="NZ_SOQX01000005.1"/>
</dbReference>
<dbReference type="Proteomes" id="UP000294914">
    <property type="component" value="Unassembled WGS sequence"/>
</dbReference>
<feature type="chain" id="PRO_5020790533" description="Hemolysin" evidence="1">
    <location>
        <begin position="25"/>
        <end position="92"/>
    </location>
</feature>
<organism evidence="2 3">
    <name type="scientific">Thiohalophilus thiocyanatoxydans</name>
    <dbReference type="NCBI Taxonomy" id="381308"/>
    <lineage>
        <taxon>Bacteria</taxon>
        <taxon>Pseudomonadati</taxon>
        <taxon>Pseudomonadota</taxon>
        <taxon>Gammaproteobacteria</taxon>
        <taxon>Thiohalomonadales</taxon>
        <taxon>Thiohalophilaceae</taxon>
        <taxon>Thiohalophilus</taxon>
    </lineage>
</organism>
<accession>A0A4R8IIP7</accession>
<sequence length="92" mass="10231">MNKAWLSLVVTGALLLFGQSSVTAQQAAEFSPRAYCQATNGTVSETGKSAIYICCYRDKQKCVLSNVAHGYSRIIPLERTRLQRTRDSTRDK</sequence>
<evidence type="ECO:0000313" key="3">
    <source>
        <dbReference type="Proteomes" id="UP000294914"/>
    </source>
</evidence>
<dbReference type="EMBL" id="SOQX01000005">
    <property type="protein sequence ID" value="TDY00576.1"/>
    <property type="molecule type" value="Genomic_DNA"/>
</dbReference>
<gene>
    <name evidence="2" type="ORF">EDC23_2079</name>
</gene>
<feature type="signal peptide" evidence="1">
    <location>
        <begin position="1"/>
        <end position="24"/>
    </location>
</feature>
<dbReference type="AlphaFoldDB" id="A0A4R8IIP7"/>